<dbReference type="GO" id="GO:0000271">
    <property type="term" value="P:polysaccharide biosynthetic process"/>
    <property type="evidence" value="ECO:0007669"/>
    <property type="project" value="TreeGrafter"/>
</dbReference>
<evidence type="ECO:0000313" key="3">
    <source>
        <dbReference type="EMBL" id="CAB4904526.1"/>
    </source>
</evidence>
<dbReference type="InterPro" id="IPR000653">
    <property type="entry name" value="DegT/StrS_aminotransferase"/>
</dbReference>
<evidence type="ECO:0000313" key="2">
    <source>
        <dbReference type="EMBL" id="CAB4827903.1"/>
    </source>
</evidence>
<dbReference type="InterPro" id="IPR015424">
    <property type="entry name" value="PyrdxlP-dep_Trfase"/>
</dbReference>
<dbReference type="PANTHER" id="PTHR30244:SF34">
    <property type="entry name" value="DTDP-4-AMINO-4,6-DIDEOXYGALACTOSE TRANSAMINASE"/>
    <property type="match status" value="1"/>
</dbReference>
<dbReference type="PANTHER" id="PTHR30244">
    <property type="entry name" value="TRANSAMINASE"/>
    <property type="match status" value="1"/>
</dbReference>
<reference evidence="4" key="1">
    <citation type="submission" date="2020-05" db="EMBL/GenBank/DDBJ databases">
        <authorList>
            <person name="Chiriac C."/>
            <person name="Salcher M."/>
            <person name="Ghai R."/>
            <person name="Kavagutti S V."/>
        </authorList>
    </citation>
    <scope>NUCLEOTIDE SEQUENCE</scope>
</reference>
<dbReference type="CDD" id="cd00616">
    <property type="entry name" value="AHBA_syn"/>
    <property type="match status" value="1"/>
</dbReference>
<dbReference type="GO" id="GO:0008483">
    <property type="term" value="F:transaminase activity"/>
    <property type="evidence" value="ECO:0007669"/>
    <property type="project" value="TreeGrafter"/>
</dbReference>
<dbReference type="Gene3D" id="3.90.1150.10">
    <property type="entry name" value="Aspartate Aminotransferase, domain 1"/>
    <property type="match status" value="1"/>
</dbReference>
<dbReference type="InterPro" id="IPR015421">
    <property type="entry name" value="PyrdxlP-dep_Trfase_major"/>
</dbReference>
<accession>A0A6J7MQ54</accession>
<evidence type="ECO:0000313" key="4">
    <source>
        <dbReference type="EMBL" id="CAB4979874.1"/>
    </source>
</evidence>
<dbReference type="GO" id="GO:0030170">
    <property type="term" value="F:pyridoxal phosphate binding"/>
    <property type="evidence" value="ECO:0007669"/>
    <property type="project" value="TreeGrafter"/>
</dbReference>
<proteinExistence type="predicted"/>
<protein>
    <submittedName>
        <fullName evidence="4">Unannotated protein</fullName>
    </submittedName>
</protein>
<dbReference type="EMBL" id="CAFABA010000038">
    <property type="protein sequence ID" value="CAB4827903.1"/>
    <property type="molecule type" value="Genomic_DNA"/>
</dbReference>
<evidence type="ECO:0000313" key="1">
    <source>
        <dbReference type="EMBL" id="CAB4746232.1"/>
    </source>
</evidence>
<name>A0A6J7MQ54_9ZZZZ</name>
<organism evidence="4">
    <name type="scientific">freshwater metagenome</name>
    <dbReference type="NCBI Taxonomy" id="449393"/>
    <lineage>
        <taxon>unclassified sequences</taxon>
        <taxon>metagenomes</taxon>
        <taxon>ecological metagenomes</taxon>
    </lineage>
</organism>
<dbReference type="Pfam" id="PF01041">
    <property type="entry name" value="DegT_DnrJ_EryC1"/>
    <property type="match status" value="1"/>
</dbReference>
<dbReference type="PIRSF" id="PIRSF000390">
    <property type="entry name" value="PLP_StrS"/>
    <property type="match status" value="1"/>
</dbReference>
<dbReference type="EMBL" id="CAFBOS010000010">
    <property type="protein sequence ID" value="CAB4979874.1"/>
    <property type="molecule type" value="Genomic_DNA"/>
</dbReference>
<dbReference type="Gene3D" id="3.40.640.10">
    <property type="entry name" value="Type I PLP-dependent aspartate aminotransferase-like (Major domain)"/>
    <property type="match status" value="1"/>
</dbReference>
<sequence length="399" mass="44017">MKRVEYAGSVHDEEEIEAVLSVLRGGPTALRIGKNVKEMERLVAASFGKRRGVMVNSGSSALYLAVELLGLEPGDEIITSSVTFSTDIAPMVRAGIVPVFVDVEPDTYQIDVEQIEGAIGPRTKAILAPNLIGNCPDWDRIRVIADAHGLKVVEDSCDCLGATLHGTPTGTRSDISLTSFALSHIITAAGTGGMLCVDDDDLLDRALLLRRWGRRSEPKLFGSKRGDKRFFSEIDGMEYDDLFIFDEVGWNFEPAEISAAFGVVQMRKLPLNLARRQRNFALLAEFFAKHPDVFVLPRITPGIETGWHMFPILIKPESGVRRAEFQQHMEAQGIDTRMVWTGNVTRQPAFADKPHRIAPGGLPNADRVMESGLILPCNHAIDDEGIEYICHHAQQFLNS</sequence>
<gene>
    <name evidence="1" type="ORF">UFOPK2754_01527</name>
    <name evidence="2" type="ORF">UFOPK3139_01162</name>
    <name evidence="3" type="ORF">UFOPK3543_01059</name>
    <name evidence="4" type="ORF">UFOPK3967_00291</name>
</gene>
<dbReference type="EMBL" id="CAEZYR010000051">
    <property type="protein sequence ID" value="CAB4746232.1"/>
    <property type="molecule type" value="Genomic_DNA"/>
</dbReference>
<dbReference type="InterPro" id="IPR015422">
    <property type="entry name" value="PyrdxlP-dep_Trfase_small"/>
</dbReference>
<dbReference type="EMBL" id="CAFBMH010000029">
    <property type="protein sequence ID" value="CAB4904526.1"/>
    <property type="molecule type" value="Genomic_DNA"/>
</dbReference>
<dbReference type="SUPFAM" id="SSF53383">
    <property type="entry name" value="PLP-dependent transferases"/>
    <property type="match status" value="1"/>
</dbReference>
<dbReference type="AlphaFoldDB" id="A0A6J7MQ54"/>